<evidence type="ECO:0000313" key="2">
    <source>
        <dbReference type="EMBL" id="KAG2564875.1"/>
    </source>
</evidence>
<gene>
    <name evidence="2" type="ORF">PVAP13_7NG011300</name>
</gene>
<protein>
    <submittedName>
        <fullName evidence="2">Uncharacterized protein</fullName>
    </submittedName>
</protein>
<proteinExistence type="predicted"/>
<dbReference type="Proteomes" id="UP000823388">
    <property type="component" value="Chromosome 7N"/>
</dbReference>
<feature type="region of interest" description="Disordered" evidence="1">
    <location>
        <begin position="1"/>
        <end position="54"/>
    </location>
</feature>
<dbReference type="EMBL" id="CM029050">
    <property type="protein sequence ID" value="KAG2564875.1"/>
    <property type="molecule type" value="Genomic_DNA"/>
</dbReference>
<organism evidence="2 3">
    <name type="scientific">Panicum virgatum</name>
    <name type="common">Blackwell switchgrass</name>
    <dbReference type="NCBI Taxonomy" id="38727"/>
    <lineage>
        <taxon>Eukaryota</taxon>
        <taxon>Viridiplantae</taxon>
        <taxon>Streptophyta</taxon>
        <taxon>Embryophyta</taxon>
        <taxon>Tracheophyta</taxon>
        <taxon>Spermatophyta</taxon>
        <taxon>Magnoliopsida</taxon>
        <taxon>Liliopsida</taxon>
        <taxon>Poales</taxon>
        <taxon>Poaceae</taxon>
        <taxon>PACMAD clade</taxon>
        <taxon>Panicoideae</taxon>
        <taxon>Panicodae</taxon>
        <taxon>Paniceae</taxon>
        <taxon>Panicinae</taxon>
        <taxon>Panicum</taxon>
        <taxon>Panicum sect. Hiantes</taxon>
    </lineage>
</organism>
<comment type="caution">
    <text evidence="2">The sequence shown here is derived from an EMBL/GenBank/DDBJ whole genome shotgun (WGS) entry which is preliminary data.</text>
</comment>
<name>A0A8T0PUX0_PANVG</name>
<reference evidence="2" key="1">
    <citation type="submission" date="2020-05" db="EMBL/GenBank/DDBJ databases">
        <title>WGS assembly of Panicum virgatum.</title>
        <authorList>
            <person name="Lovell J.T."/>
            <person name="Jenkins J."/>
            <person name="Shu S."/>
            <person name="Juenger T.E."/>
            <person name="Schmutz J."/>
        </authorList>
    </citation>
    <scope>NUCLEOTIDE SEQUENCE</scope>
    <source>
        <strain evidence="2">AP13</strain>
    </source>
</reference>
<feature type="compositionally biased region" description="Basic and acidic residues" evidence="1">
    <location>
        <begin position="1"/>
        <end position="17"/>
    </location>
</feature>
<accession>A0A8T0PUX0</accession>
<dbReference type="AlphaFoldDB" id="A0A8T0PUX0"/>
<evidence type="ECO:0000313" key="3">
    <source>
        <dbReference type="Proteomes" id="UP000823388"/>
    </source>
</evidence>
<sequence>METFVQEKAKTTHENTRGVKTAGGTIQQEQGVKLRHGKSAERESATLSQESPAEKARIWWPFPCPAPIENQN</sequence>
<evidence type="ECO:0000256" key="1">
    <source>
        <dbReference type="SAM" id="MobiDB-lite"/>
    </source>
</evidence>
<keyword evidence="3" id="KW-1185">Reference proteome</keyword>